<evidence type="ECO:0000313" key="2">
    <source>
        <dbReference type="EMBL" id="CAK0850305.1"/>
    </source>
</evidence>
<protein>
    <submittedName>
        <fullName evidence="2">Uncharacterized protein</fullName>
    </submittedName>
</protein>
<gene>
    <name evidence="2" type="ORF">PCOR1329_LOCUS42737</name>
</gene>
<sequence>MMDLGSGEAALCGADSVERVKNVSRALEFTSLGRPRAASGGASCSGAALQRRRCAGERARVSGTRSELQTRLAAPGLAARRGAAGGNQPEDASPESAGSSCTSTPCAKFTRVLSEPLDPRLQSQRSDVLPPADEAHRCFTVAALPTWRPR</sequence>
<comment type="caution">
    <text evidence="2">The sequence shown here is derived from an EMBL/GenBank/DDBJ whole genome shotgun (WGS) entry which is preliminary data.</text>
</comment>
<accession>A0ABN9TVK4</accession>
<evidence type="ECO:0000313" key="3">
    <source>
        <dbReference type="Proteomes" id="UP001189429"/>
    </source>
</evidence>
<dbReference type="Proteomes" id="UP001189429">
    <property type="component" value="Unassembled WGS sequence"/>
</dbReference>
<evidence type="ECO:0000256" key="1">
    <source>
        <dbReference type="SAM" id="MobiDB-lite"/>
    </source>
</evidence>
<name>A0ABN9TVK4_9DINO</name>
<proteinExistence type="predicted"/>
<keyword evidence="3" id="KW-1185">Reference proteome</keyword>
<dbReference type="EMBL" id="CAUYUJ010015137">
    <property type="protein sequence ID" value="CAK0850305.1"/>
    <property type="molecule type" value="Genomic_DNA"/>
</dbReference>
<reference evidence="2" key="1">
    <citation type="submission" date="2023-10" db="EMBL/GenBank/DDBJ databases">
        <authorList>
            <person name="Chen Y."/>
            <person name="Shah S."/>
            <person name="Dougan E. K."/>
            <person name="Thang M."/>
            <person name="Chan C."/>
        </authorList>
    </citation>
    <scope>NUCLEOTIDE SEQUENCE [LARGE SCALE GENOMIC DNA]</scope>
</reference>
<feature type="compositionally biased region" description="Low complexity" evidence="1">
    <location>
        <begin position="71"/>
        <end position="82"/>
    </location>
</feature>
<feature type="region of interest" description="Disordered" evidence="1">
    <location>
        <begin position="58"/>
        <end position="104"/>
    </location>
</feature>
<organism evidence="2 3">
    <name type="scientific">Prorocentrum cordatum</name>
    <dbReference type="NCBI Taxonomy" id="2364126"/>
    <lineage>
        <taxon>Eukaryota</taxon>
        <taxon>Sar</taxon>
        <taxon>Alveolata</taxon>
        <taxon>Dinophyceae</taxon>
        <taxon>Prorocentrales</taxon>
        <taxon>Prorocentraceae</taxon>
        <taxon>Prorocentrum</taxon>
    </lineage>
</organism>